<name>A0A8I3A3N5_VERLO</name>
<evidence type="ECO:0000313" key="1">
    <source>
        <dbReference type="EMBL" id="KAG7142888.1"/>
    </source>
</evidence>
<dbReference type="AlphaFoldDB" id="A0A8I3A3N5"/>
<sequence length="101" mass="11536">MTTMSNKTKGKLPEVIDLTQQSAFRPYSGAKKIVIKNLRPPTQTDKTEQYYDRTRQQLKDALPTSLSNCQWRGCTGAQRISAGMGRDRNYIARYKSYAKLT</sequence>
<dbReference type="EMBL" id="JAEMWZ010000012">
    <property type="protein sequence ID" value="KAG7142888.1"/>
    <property type="molecule type" value="Genomic_DNA"/>
</dbReference>
<proteinExistence type="predicted"/>
<accession>A0A8I3A3N5</accession>
<gene>
    <name evidence="1" type="ORF">HYQ45_000805</name>
</gene>
<comment type="caution">
    <text evidence="1">The sequence shown here is derived from an EMBL/GenBank/DDBJ whole genome shotgun (WGS) entry which is preliminary data.</text>
</comment>
<protein>
    <submittedName>
        <fullName evidence="1">Uncharacterized protein</fullName>
    </submittedName>
</protein>
<evidence type="ECO:0000313" key="2">
    <source>
        <dbReference type="Proteomes" id="UP000689129"/>
    </source>
</evidence>
<dbReference type="Proteomes" id="UP000689129">
    <property type="component" value="Unassembled WGS sequence"/>
</dbReference>
<reference evidence="1" key="1">
    <citation type="journal article" date="2021" name="Mol. Plant Pathol.">
        <title>A 20-kb lineage-specific genomic region tames virulence in pathogenic amphidiploid Verticillium longisporum.</title>
        <authorList>
            <person name="Harting R."/>
            <person name="Starke J."/>
            <person name="Kusch H."/>
            <person name="Poggeler S."/>
            <person name="Maurus I."/>
            <person name="Schluter R."/>
            <person name="Landesfeind M."/>
            <person name="Bulla I."/>
            <person name="Nowrousian M."/>
            <person name="de Jonge R."/>
            <person name="Stahlhut G."/>
            <person name="Hoff K.J."/>
            <person name="Asshauer K.P."/>
            <person name="Thurmer A."/>
            <person name="Stanke M."/>
            <person name="Daniel R."/>
            <person name="Morgenstern B."/>
            <person name="Thomma B.P.H.J."/>
            <person name="Kronstad J.W."/>
            <person name="Braus-Stromeyer S.A."/>
            <person name="Braus G.H."/>
        </authorList>
    </citation>
    <scope>NUCLEOTIDE SEQUENCE</scope>
    <source>
        <strain evidence="1">Vl32</strain>
    </source>
</reference>
<dbReference type="OrthoDB" id="27073at2759"/>
<organism evidence="1 2">
    <name type="scientific">Verticillium longisporum</name>
    <name type="common">Verticillium dahliae var. longisporum</name>
    <dbReference type="NCBI Taxonomy" id="100787"/>
    <lineage>
        <taxon>Eukaryota</taxon>
        <taxon>Fungi</taxon>
        <taxon>Dikarya</taxon>
        <taxon>Ascomycota</taxon>
        <taxon>Pezizomycotina</taxon>
        <taxon>Sordariomycetes</taxon>
        <taxon>Hypocreomycetidae</taxon>
        <taxon>Glomerellales</taxon>
        <taxon>Plectosphaerellaceae</taxon>
        <taxon>Verticillium</taxon>
    </lineage>
</organism>